<comment type="caution">
    <text evidence="1">The sequence shown here is derived from an EMBL/GenBank/DDBJ whole genome shotgun (WGS) entry which is preliminary data.</text>
</comment>
<protein>
    <submittedName>
        <fullName evidence="1">NDH-dependent cyclic electron flow 5</fullName>
    </submittedName>
</protein>
<dbReference type="STRING" id="35608.A0A2U1L8Z8"/>
<dbReference type="AlphaFoldDB" id="A0A2U1L8Z8"/>
<keyword evidence="2" id="KW-1185">Reference proteome</keyword>
<reference evidence="1 2" key="1">
    <citation type="journal article" date="2018" name="Mol. Plant">
        <title>The genome of Artemisia annua provides insight into the evolution of Asteraceae family and artemisinin biosynthesis.</title>
        <authorList>
            <person name="Shen Q."/>
            <person name="Zhang L."/>
            <person name="Liao Z."/>
            <person name="Wang S."/>
            <person name="Yan T."/>
            <person name="Shi P."/>
            <person name="Liu M."/>
            <person name="Fu X."/>
            <person name="Pan Q."/>
            <person name="Wang Y."/>
            <person name="Lv Z."/>
            <person name="Lu X."/>
            <person name="Zhang F."/>
            <person name="Jiang W."/>
            <person name="Ma Y."/>
            <person name="Chen M."/>
            <person name="Hao X."/>
            <person name="Li L."/>
            <person name="Tang Y."/>
            <person name="Lv G."/>
            <person name="Zhou Y."/>
            <person name="Sun X."/>
            <person name="Brodelius P.E."/>
            <person name="Rose J.K.C."/>
            <person name="Tang K."/>
        </authorList>
    </citation>
    <scope>NUCLEOTIDE SEQUENCE [LARGE SCALE GENOMIC DNA]</scope>
    <source>
        <strain evidence="2">cv. Huhao1</strain>
        <tissue evidence="1">Leaf</tissue>
    </source>
</reference>
<dbReference type="Proteomes" id="UP000245207">
    <property type="component" value="Unassembled WGS sequence"/>
</dbReference>
<sequence>MAMFNNTSIFTSKNFIHLQPTNLTSYNTLTTYKPHTLNLHVPRVSSTPHQPINVNYLQTEFNCHGTSFTTLGDSCVVRMTLDNGSVATLMLPSGLVTSYKAPMWHGRVDHLLGHRERRFNVELISSNSEEKIEIKHIVTLQQDAISSEIVITNLRPSPLKLMGSIIGHLAISTPEATYAIGLESSNYFVKPPIYSNFT</sequence>
<proteinExistence type="predicted"/>
<dbReference type="PANTHER" id="PTHR11122">
    <property type="entry name" value="APOSPORY-ASSOCIATED PROTEIN C-RELATED"/>
    <property type="match status" value="1"/>
</dbReference>
<dbReference type="GO" id="GO:0047938">
    <property type="term" value="F:glucose-6-phosphate 1-epimerase activity"/>
    <property type="evidence" value="ECO:0007669"/>
    <property type="project" value="TreeGrafter"/>
</dbReference>
<organism evidence="1 2">
    <name type="scientific">Artemisia annua</name>
    <name type="common">Sweet wormwood</name>
    <dbReference type="NCBI Taxonomy" id="35608"/>
    <lineage>
        <taxon>Eukaryota</taxon>
        <taxon>Viridiplantae</taxon>
        <taxon>Streptophyta</taxon>
        <taxon>Embryophyta</taxon>
        <taxon>Tracheophyta</taxon>
        <taxon>Spermatophyta</taxon>
        <taxon>Magnoliopsida</taxon>
        <taxon>eudicotyledons</taxon>
        <taxon>Gunneridae</taxon>
        <taxon>Pentapetalae</taxon>
        <taxon>asterids</taxon>
        <taxon>campanulids</taxon>
        <taxon>Asterales</taxon>
        <taxon>Asteraceae</taxon>
        <taxon>Asteroideae</taxon>
        <taxon>Anthemideae</taxon>
        <taxon>Artemisiinae</taxon>
        <taxon>Artemisia</taxon>
    </lineage>
</organism>
<dbReference type="PANTHER" id="PTHR11122:SF15">
    <property type="entry name" value="PROTEIN NDH-DEPENDENT CYCLIC ELECTRON FLOW 5"/>
    <property type="match status" value="1"/>
</dbReference>
<dbReference type="GO" id="GO:0005737">
    <property type="term" value="C:cytoplasm"/>
    <property type="evidence" value="ECO:0007669"/>
    <property type="project" value="TreeGrafter"/>
</dbReference>
<dbReference type="EMBL" id="PKPP01010736">
    <property type="protein sequence ID" value="PWA45500.1"/>
    <property type="molecule type" value="Genomic_DNA"/>
</dbReference>
<accession>A0A2U1L8Z8</accession>
<gene>
    <name evidence="1" type="ORF">CTI12_AA517320</name>
</gene>
<evidence type="ECO:0000313" key="2">
    <source>
        <dbReference type="Proteomes" id="UP000245207"/>
    </source>
</evidence>
<name>A0A2U1L8Z8_ARTAN</name>
<evidence type="ECO:0000313" key="1">
    <source>
        <dbReference type="EMBL" id="PWA45500.1"/>
    </source>
</evidence>
<dbReference type="OrthoDB" id="782148at2759"/>